<feature type="region of interest" description="Disordered" evidence="6">
    <location>
        <begin position="3054"/>
        <end position="3267"/>
    </location>
</feature>
<feature type="compositionally biased region" description="Low complexity" evidence="6">
    <location>
        <begin position="179"/>
        <end position="192"/>
    </location>
</feature>
<feature type="compositionally biased region" description="Basic and acidic residues" evidence="6">
    <location>
        <begin position="1373"/>
        <end position="1387"/>
    </location>
</feature>
<dbReference type="STRING" id="94643.A0A2A9MQ03"/>
<feature type="compositionally biased region" description="Low complexity" evidence="6">
    <location>
        <begin position="52"/>
        <end position="62"/>
    </location>
</feature>
<feature type="compositionally biased region" description="Low complexity" evidence="6">
    <location>
        <begin position="530"/>
        <end position="544"/>
    </location>
</feature>
<feature type="compositionally biased region" description="Basic and acidic residues" evidence="6">
    <location>
        <begin position="1407"/>
        <end position="1418"/>
    </location>
</feature>
<feature type="compositionally biased region" description="Low complexity" evidence="6">
    <location>
        <begin position="808"/>
        <end position="828"/>
    </location>
</feature>
<keyword evidence="9" id="KW-1185">Reference proteome</keyword>
<keyword evidence="5" id="KW-0539">Nucleus</keyword>
<feature type="region of interest" description="Disordered" evidence="6">
    <location>
        <begin position="2100"/>
        <end position="2145"/>
    </location>
</feature>
<dbReference type="InterPro" id="IPR001471">
    <property type="entry name" value="AP2/ERF_dom"/>
</dbReference>
<dbReference type="PANTHER" id="PTHR34491:SF156">
    <property type="entry name" value="KINESIN MOTOR DOMAIN-CONTAINING PROTEIN"/>
    <property type="match status" value="1"/>
</dbReference>
<feature type="compositionally biased region" description="Basic and acidic residues" evidence="6">
    <location>
        <begin position="1587"/>
        <end position="1597"/>
    </location>
</feature>
<evidence type="ECO:0000313" key="9">
    <source>
        <dbReference type="Proteomes" id="UP000224006"/>
    </source>
</evidence>
<feature type="region of interest" description="Disordered" evidence="6">
    <location>
        <begin position="2012"/>
        <end position="2041"/>
    </location>
</feature>
<dbReference type="Pfam" id="PF00847">
    <property type="entry name" value="AP2"/>
    <property type="match status" value="1"/>
</dbReference>
<feature type="region of interest" description="Disordered" evidence="6">
    <location>
        <begin position="944"/>
        <end position="983"/>
    </location>
</feature>
<evidence type="ECO:0000256" key="3">
    <source>
        <dbReference type="ARBA" id="ARBA00023125"/>
    </source>
</evidence>
<name>A0A2A9MQ03_BESBE</name>
<feature type="region of interest" description="Disordered" evidence="6">
    <location>
        <begin position="3686"/>
        <end position="3707"/>
    </location>
</feature>
<feature type="compositionally biased region" description="Basic and acidic residues" evidence="6">
    <location>
        <begin position="1629"/>
        <end position="1674"/>
    </location>
</feature>
<feature type="compositionally biased region" description="Gly residues" evidence="6">
    <location>
        <begin position="3235"/>
        <end position="3245"/>
    </location>
</feature>
<feature type="compositionally biased region" description="Low complexity" evidence="6">
    <location>
        <begin position="1713"/>
        <end position="1745"/>
    </location>
</feature>
<feature type="region of interest" description="Disordered" evidence="6">
    <location>
        <begin position="879"/>
        <end position="924"/>
    </location>
</feature>
<dbReference type="EMBL" id="NWUJ01000001">
    <property type="protein sequence ID" value="PFH38207.1"/>
    <property type="molecule type" value="Genomic_DNA"/>
</dbReference>
<feature type="compositionally biased region" description="Polar residues" evidence="6">
    <location>
        <begin position="1678"/>
        <end position="1688"/>
    </location>
</feature>
<keyword evidence="3" id="KW-0238">DNA-binding</keyword>
<feature type="compositionally biased region" description="Basic and acidic residues" evidence="6">
    <location>
        <begin position="515"/>
        <end position="529"/>
    </location>
</feature>
<feature type="region of interest" description="Disordered" evidence="6">
    <location>
        <begin position="1837"/>
        <end position="1952"/>
    </location>
</feature>
<feature type="compositionally biased region" description="Low complexity" evidence="6">
    <location>
        <begin position="1422"/>
        <end position="1433"/>
    </location>
</feature>
<feature type="compositionally biased region" description="Basic and acidic residues" evidence="6">
    <location>
        <begin position="1555"/>
        <end position="1572"/>
    </location>
</feature>
<evidence type="ECO:0000313" key="8">
    <source>
        <dbReference type="EMBL" id="PFH38207.1"/>
    </source>
</evidence>
<feature type="compositionally biased region" description="Basic and acidic residues" evidence="6">
    <location>
        <begin position="756"/>
        <end position="807"/>
    </location>
</feature>
<feature type="compositionally biased region" description="Basic and acidic residues" evidence="6">
    <location>
        <begin position="561"/>
        <end position="570"/>
    </location>
</feature>
<feature type="region of interest" description="Disordered" evidence="6">
    <location>
        <begin position="673"/>
        <end position="859"/>
    </location>
</feature>
<feature type="region of interest" description="Disordered" evidence="6">
    <location>
        <begin position="3547"/>
        <end position="3673"/>
    </location>
</feature>
<feature type="compositionally biased region" description="Low complexity" evidence="6">
    <location>
        <begin position="79"/>
        <end position="117"/>
    </location>
</feature>
<feature type="region of interest" description="Disordered" evidence="6">
    <location>
        <begin position="3741"/>
        <end position="3771"/>
    </location>
</feature>
<feature type="region of interest" description="Disordered" evidence="6">
    <location>
        <begin position="1761"/>
        <end position="1787"/>
    </location>
</feature>
<comment type="subcellular location">
    <subcellularLocation>
        <location evidence="1">Nucleus</location>
    </subcellularLocation>
</comment>
<feature type="compositionally biased region" description="Basic and acidic residues" evidence="6">
    <location>
        <begin position="2030"/>
        <end position="2039"/>
    </location>
</feature>
<feature type="compositionally biased region" description="Basic and acidic residues" evidence="6">
    <location>
        <begin position="3449"/>
        <end position="3493"/>
    </location>
</feature>
<feature type="region of interest" description="Disordered" evidence="6">
    <location>
        <begin position="2454"/>
        <end position="2478"/>
    </location>
</feature>
<feature type="region of interest" description="Disordered" evidence="6">
    <location>
        <begin position="515"/>
        <end position="603"/>
    </location>
</feature>
<feature type="compositionally biased region" description="Low complexity" evidence="6">
    <location>
        <begin position="575"/>
        <end position="585"/>
    </location>
</feature>
<feature type="region of interest" description="Disordered" evidence="6">
    <location>
        <begin position="1506"/>
        <end position="1746"/>
    </location>
</feature>
<feature type="region of interest" description="Disordered" evidence="6">
    <location>
        <begin position="1"/>
        <end position="138"/>
    </location>
</feature>
<keyword evidence="2" id="KW-0805">Transcription regulation</keyword>
<feature type="compositionally biased region" description="Basic and acidic residues" evidence="6">
    <location>
        <begin position="3636"/>
        <end position="3661"/>
    </location>
</feature>
<feature type="region of interest" description="Disordered" evidence="6">
    <location>
        <begin position="2684"/>
        <end position="2703"/>
    </location>
</feature>
<feature type="region of interest" description="Disordered" evidence="6">
    <location>
        <begin position="3441"/>
        <end position="3531"/>
    </location>
</feature>
<dbReference type="GO" id="GO:0005634">
    <property type="term" value="C:nucleus"/>
    <property type="evidence" value="ECO:0007669"/>
    <property type="project" value="UniProtKB-SubCell"/>
</dbReference>
<feature type="compositionally biased region" description="Gly residues" evidence="6">
    <location>
        <begin position="3101"/>
        <end position="3113"/>
    </location>
</feature>
<feature type="compositionally biased region" description="Basic and acidic residues" evidence="6">
    <location>
        <begin position="340"/>
        <end position="350"/>
    </location>
</feature>
<feature type="compositionally biased region" description="Basic and acidic residues" evidence="6">
    <location>
        <begin position="1441"/>
        <end position="1457"/>
    </location>
</feature>
<feature type="region of interest" description="Disordered" evidence="6">
    <location>
        <begin position="2913"/>
        <end position="2955"/>
    </location>
</feature>
<feature type="domain" description="AP2/ERF" evidence="7">
    <location>
        <begin position="3382"/>
        <end position="3428"/>
    </location>
</feature>
<dbReference type="RefSeq" id="XP_029222216.1">
    <property type="nucleotide sequence ID" value="XM_029359303.1"/>
</dbReference>
<feature type="compositionally biased region" description="Basic and acidic residues" evidence="6">
    <location>
        <begin position="1903"/>
        <end position="1916"/>
    </location>
</feature>
<feature type="compositionally biased region" description="Low complexity" evidence="6">
    <location>
        <begin position="313"/>
        <end position="329"/>
    </location>
</feature>
<dbReference type="GO" id="GO:0003677">
    <property type="term" value="F:DNA binding"/>
    <property type="evidence" value="ECO:0007669"/>
    <property type="project" value="UniProtKB-KW"/>
</dbReference>
<feature type="compositionally biased region" description="Basic and acidic residues" evidence="6">
    <location>
        <begin position="1862"/>
        <end position="1891"/>
    </location>
</feature>
<dbReference type="Proteomes" id="UP000224006">
    <property type="component" value="Chromosome I"/>
</dbReference>
<evidence type="ECO:0000256" key="1">
    <source>
        <dbReference type="ARBA" id="ARBA00004123"/>
    </source>
</evidence>
<feature type="compositionally biased region" description="Basic and acidic residues" evidence="6">
    <location>
        <begin position="3563"/>
        <end position="3585"/>
    </location>
</feature>
<feature type="compositionally biased region" description="Low complexity" evidence="6">
    <location>
        <begin position="3883"/>
        <end position="3905"/>
    </location>
</feature>
<dbReference type="PANTHER" id="PTHR34491">
    <property type="entry name" value="A-TYPE INCLUSION PROTEIN, PUTATIVE-RELATED"/>
    <property type="match status" value="1"/>
</dbReference>
<feature type="compositionally biased region" description="Polar residues" evidence="6">
    <location>
        <begin position="3249"/>
        <end position="3259"/>
    </location>
</feature>
<reference evidence="8 9" key="1">
    <citation type="submission" date="2017-09" db="EMBL/GenBank/DDBJ databases">
        <title>Genome sequencing of Besnoitia besnoiti strain Bb-Ger1.</title>
        <authorList>
            <person name="Schares G."/>
            <person name="Venepally P."/>
            <person name="Lorenzi H.A."/>
        </authorList>
    </citation>
    <scope>NUCLEOTIDE SEQUENCE [LARGE SCALE GENOMIC DNA]</scope>
    <source>
        <strain evidence="8 9">Bb-Ger1</strain>
    </source>
</reference>
<accession>A0A2A9MQ03</accession>
<evidence type="ECO:0000256" key="6">
    <source>
        <dbReference type="SAM" id="MobiDB-lite"/>
    </source>
</evidence>
<feature type="region of interest" description="Disordered" evidence="6">
    <location>
        <begin position="2166"/>
        <end position="2273"/>
    </location>
</feature>
<protein>
    <submittedName>
        <fullName evidence="8">AP2 domain transcription factor AP2XII-4</fullName>
    </submittedName>
</protein>
<feature type="region of interest" description="Disordered" evidence="6">
    <location>
        <begin position="3831"/>
        <end position="3924"/>
    </location>
</feature>
<organism evidence="8 9">
    <name type="scientific">Besnoitia besnoiti</name>
    <name type="common">Apicomplexan protozoan</name>
    <dbReference type="NCBI Taxonomy" id="94643"/>
    <lineage>
        <taxon>Eukaryota</taxon>
        <taxon>Sar</taxon>
        <taxon>Alveolata</taxon>
        <taxon>Apicomplexa</taxon>
        <taxon>Conoidasida</taxon>
        <taxon>Coccidia</taxon>
        <taxon>Eucoccidiorida</taxon>
        <taxon>Eimeriorina</taxon>
        <taxon>Sarcocystidae</taxon>
        <taxon>Besnoitia</taxon>
    </lineage>
</organism>
<feature type="compositionally biased region" description="Low complexity" evidence="6">
    <location>
        <begin position="3663"/>
        <end position="3673"/>
    </location>
</feature>
<feature type="compositionally biased region" description="Basic and acidic residues" evidence="6">
    <location>
        <begin position="3601"/>
        <end position="3610"/>
    </location>
</feature>
<feature type="compositionally biased region" description="Basic and acidic residues" evidence="6">
    <location>
        <begin position="3122"/>
        <end position="3152"/>
    </location>
</feature>
<feature type="region of interest" description="Disordered" evidence="6">
    <location>
        <begin position="2767"/>
        <end position="2822"/>
    </location>
</feature>
<feature type="compositionally biased region" description="Polar residues" evidence="6">
    <location>
        <begin position="972"/>
        <end position="983"/>
    </location>
</feature>
<feature type="compositionally biased region" description="Low complexity" evidence="6">
    <location>
        <begin position="2692"/>
        <end position="2703"/>
    </location>
</feature>
<evidence type="ECO:0000256" key="2">
    <source>
        <dbReference type="ARBA" id="ARBA00023015"/>
    </source>
</evidence>
<feature type="region of interest" description="Disordered" evidence="6">
    <location>
        <begin position="1966"/>
        <end position="1986"/>
    </location>
</feature>
<feature type="compositionally biased region" description="Basic and acidic residues" evidence="6">
    <location>
        <begin position="3912"/>
        <end position="3922"/>
    </location>
</feature>
<gene>
    <name evidence="8" type="ORF">BESB_005480</name>
</gene>
<comment type="caution">
    <text evidence="8">The sequence shown here is derived from an EMBL/GenBank/DDBJ whole genome shotgun (WGS) entry which is preliminary data.</text>
</comment>
<feature type="compositionally biased region" description="Low complexity" evidence="6">
    <location>
        <begin position="1936"/>
        <end position="1952"/>
    </location>
</feature>
<feature type="compositionally biased region" description="Basic and acidic residues" evidence="6">
    <location>
        <begin position="1468"/>
        <end position="1480"/>
    </location>
</feature>
<feature type="compositionally biased region" description="Low complexity" evidence="6">
    <location>
        <begin position="2100"/>
        <end position="2143"/>
    </location>
</feature>
<feature type="compositionally biased region" description="Basic and acidic residues" evidence="6">
    <location>
        <begin position="254"/>
        <end position="280"/>
    </location>
</feature>
<dbReference type="VEuPathDB" id="ToxoDB:BESB_005480"/>
<dbReference type="Gene3D" id="1.20.5.2050">
    <property type="match status" value="1"/>
</dbReference>
<dbReference type="GO" id="GO:0003700">
    <property type="term" value="F:DNA-binding transcription factor activity"/>
    <property type="evidence" value="ECO:0007669"/>
    <property type="project" value="InterPro"/>
</dbReference>
<evidence type="ECO:0000256" key="5">
    <source>
        <dbReference type="ARBA" id="ARBA00023242"/>
    </source>
</evidence>
<feature type="compositionally biased region" description="Low complexity" evidence="6">
    <location>
        <begin position="401"/>
        <end position="417"/>
    </location>
</feature>
<feature type="compositionally biased region" description="Low complexity" evidence="6">
    <location>
        <begin position="204"/>
        <end position="253"/>
    </location>
</feature>
<feature type="compositionally biased region" description="Low complexity" evidence="6">
    <location>
        <begin position="2257"/>
        <end position="2267"/>
    </location>
</feature>
<feature type="region of interest" description="Disordered" evidence="6">
    <location>
        <begin position="1127"/>
        <end position="1149"/>
    </location>
</feature>
<feature type="compositionally biased region" description="Basic and acidic residues" evidence="6">
    <location>
        <begin position="1700"/>
        <end position="1712"/>
    </location>
</feature>
<evidence type="ECO:0000259" key="7">
    <source>
        <dbReference type="Pfam" id="PF00847"/>
    </source>
</evidence>
<feature type="compositionally biased region" description="Basic and acidic residues" evidence="6">
    <location>
        <begin position="3084"/>
        <end position="3095"/>
    </location>
</feature>
<keyword evidence="4" id="KW-0804">Transcription</keyword>
<dbReference type="OrthoDB" id="332920at2759"/>
<proteinExistence type="predicted"/>
<feature type="compositionally biased region" description="Basic and acidic residues" evidence="6">
    <location>
        <begin position="3618"/>
        <end position="3627"/>
    </location>
</feature>
<sequence length="3979" mass="412989">MSPFIPRTSPRLSVAGAGPPPEGGGSAQRLGASVSLPPLPVRTHGPPERDSAPSSSSVSGSSTAGFRRTVRGRSTSATASPSVLSRSASPRVPSRPSSSASASAAAASAAERGLSPAGVRRSARTNPRAALPDAKLSTGIVKLQDSGVQLALSAPRGTAEPEGSSPVPPPSSHSRARAHPAATPGTGPPSSSGRHDGERLLPGSPASSSSGSSASFSSSASSSSSRFSPVSSVISVPSASPSLPTAPAAAEAPSDLRQRQPVATRDKEQRTSASEAHEAADSSSARPLESGLDTGTSRREEADVDPANAGSCAASALPEPASPSPAEAEGLPEKPVCATEADRARLEPRRASVAPSATPSSPSLVPPVQSSSPSPLSSAPLPQAVSNGAAPLPAPAPAPAPVKRLGRPPSRSPLPARSAKRVKALSSSSLPPASSARFFVPCQCQFNAEKGEWRARYLWRGEKKMRVFSLARHSPDVAVALAELFLTHLATYDNLPRAEVVAQWAEALRAHFASQRERDSLGDKARAEDAGAPAGPPETGAPREVGAVKPGAQETTGTADSQKEDGDKNPSLHTAAAPAQAVLSASEPGVRTGAGAPQPSSSPPFVPAAVPAAGLGGVAPSAAASYVSALLQAAQARQWVAETSHAQAAAFVAAFPSGPLVRAGRAPRPIVPTLASSRARRSTTRQLAAGVSDQRPSAAAAPGRGSTAPPGAKDVSGDAGEEAARKPSGLVEGRGKSVAFAATSPAGKGKLLGRRPNRDRGDAEEPRQDRRGRPPLLRDGESKTNLRRKGEDTTSESRERRRGREATSSRGSIRSSSPSSCSSSASGRGAEHEEDDNQGRSAAPRVSLAQPDADGRRSRVAFAGDAHAYAFAEKAVEGERQGRALATPSSASSPPPPSRWAHTGDSRDADFADTGSCPGVSSRPVPGVSGGALVNGTAAVGSIGGGLTEGWSERRRYKKKHGGKGRSRRLGTLSSPSVRGSPRQSAFFPAVREHELGIAASSPLASPLNRAEVGGYTPASLTGGAGWRAAAASPSAHVLSSPFFPSWSSSASSPLHAPGERGAVSGAAPSPASYFTAQLRRSFVQGAGVPLLHPPAAGAQLVTPAYSPSASSPSLCRPGLHAGWRGAGGSATSERVGLGQTRCPSGSSQAAEGESKVFCPLAASLASSSHEYRWYAHPDGGSTGSACCRRHVGGAGGGGWPLVWLKQLEMAFNGKQRFSSCVEGVDQQLRFGGVRRHVVALQPHAGTSPSATAVGSGTPNGLLTQRAKNEKDDSWGLVPCVDEGEQARRGPASSWLDNSGKEEGRQTKDLDSDGEHKVMTPVHRGDAASEEDKSGLSPPKADCPASGSGGATDPALSAGSVAPAKGEQGGGTEQERMAAEGESREDAPGDIGRPCPHQAATAASPSTREDMQEEKETPDAAPSPSSFHSPSSSDGCKASGPHRDEKTAEGRGEKESGYLESFKTRAGGKADDASELEKDAPTLLPTGGGSVTVSALDLLSSAVHTPRWQASGAELSDFSDQKRAKGGASLQSSSQVALEFDARLEGPADALPILRPDEDGSEKTKVSEKGDTGEPASAEGRGSAADDSGKGTHEKRVVVGGGGGETDGETQKCSGRYPGGETAAGSPRRVREGAEGTRASEVEDAHERGTESTISSERRETKQSTEAERARIEEAANQGGSEHSQGGVTPSPFLPALRRLAADQGREQDEQPSRSPRSSASPSPAAAPHSSSTRSSAAAPAVSTALQSVAESVALSPLCFGSLPSGAPTAAQPSPHGLLRCSPSPPQKRVAFCLPRGGGAPAAIERPLSSAVPYPLNARLAELVKEFRALQGVATFRGRKASAPVGPAPVPPSPQGTNTATKETEKEGRQFEEETADGEKDSASAAVRDDLAAVSTQRGGDASSEKPREQEKRGLDAEADDDSKEAAAARPATGLSPASSTPNAAAAPATASTATGGAASVAWQKVAPPRSSDVPMPESGDTPYRLTHPVMSRRDMAVRLYCWLEQGEPLGALGEKRDRPADGLGSGGTRESEGKEDGGSLRVDTVPFINRWRHMLQRALSAASHLRQLNLQVVQLVELSEALHVAVHICKEVRKRMRAGSASESEAEASGDAAEAAGSNAAATPHAVSVVSSPGTSGPGATALDGEAATSIGDLSADGALSVKSVAQQGDAVEKPEENEGGMANQVPGRDGGQQSSAGESDSRPIVVSTGDGEAARAESGPLQVDTEAPEEESKRSEEGAMPSQRADEARVRAGESSQTSPASSSSAILQPGDLRPLCNAARRPIRSPSLPPLIGVSGRGPLGLASPSSSSFSVSSSPSSALSCSPASRFPLALSLRLASPSPVASLSVASSPVSLQRLQPPQSAPGSSPCAASLLGGSALQPGADVLRATVRAALRQSQALGVGQKLAEANQQLAARVTVAVRAAALAKGEQRLVNSDIGILIEETQRFVREEQRKRSEAEGDVDDNGDAKDGRDSHLAFTPVAHAHNAGAPDPLPPQEEGKASLAFASSASGDLKGEKTETAANHEDDTRLLAVLNAFHRHTETLMEERERLIATTNHDLTVLLQAMELALPSGLDGPLMSILEGDVDVLPPPPTPNVEALIYLHASSLAAADAVSSPSSPCSLGYTGSLASPSSHRFLTSFSPTAAGFAGGEAARFFSDALAKGRASSYLLGRASEHERRRFGETADRPGPVLPVRRGRPPSAARLAALRRMNAAREAKAGDAGAFLDSAGGRSLKKRLRGMSQEGEEIQQAATVPFALGRDLHRPPRLVSPTEDELSSPRARALSTASQLYSPKRLRSGTYAESRDPNRKSLRTLFGRSSYGHRDALASARSSPHVRLGSGGRLCVEDGSPSALAAGLYRSSRRQSELSQRGGREMYSPYAYSYSPTARLGRSRSRRVRLAADGGEGLEGPLRLRQAEPLERRRGRGGEAGLEERGERGRSRLGPRYIPNKVRDPATGRVAVCAYDLEHGERVRKVQLFEKEGVGALWCVRYGPSDEFVRCFSIEKMGSLKALVAAVLFRQYVTGHPLGYGVGSSVPVEKIRASAFASGLAKRAGPSPRHERCADEDANAVEGAGSSRSFEESETARSETNEEQNGGQGDTRGDGGAGWRAAGGARTEGRGEGAYDEERAAGKAEAAEGLARLRDSDTTQVPRTSPRLRAEETDADAQASSLASTEGGTHGATAPPFPQDASDSRAHTTAGRDGQLGGVAPPASVDALADPAERLALHSLGGGPGWGTQAGAGSSPTAFSSLGASASVDGGEEGFSASLRVASSPFASSSLAPSSPQSSLPASPAAAFASSVCSSRLGVARRGSVSSLDEEACEEALLEFGEDFSGSEESDAFLFLDTSSARGFAGAVRHYVTPTAGSASPTSGGLGIHYDKTKHRWKATWTTPDGQRASTSFSVKVLGMERARELALEARQRALAGLDPREVRDEMVAGGVAKGDREGREEDREEDEGRERQRRRMEREVKTEEKEREERDVREDQGRRRKPREGAAGGEREGGYSGGVGDELRDRQRRRKKCDEGRRVKTELWRLREIRQDGAFALKSVRGQKTLGDVDSRGGPEERKREARMGRREEGEDDEGEALDAPSPPEAHRDDEGERARRRKRRQELLDEREGFRGATSARRASLDDDARGQRDEKARGGSVEGDRNVRGLRGAASASSSALLLQVAAVRSGDARSLAARSASPLGGAGTPSRSVLSVLEKSCSALRAADRPGSGKRVSSPFALSPVLSLPRSTRGAGEEEDDIAVPRTPDDSCESDGEKLEALTQAHKRRMSPLSSLLPRSARLREAQLQRRGEAEGDRDVSLPAVAFATSSTFAGAQGEGVSGRVKRDREAGGRSGRSLRASPTQRPLTRAGDEEKRLLKRHHHDESAAAGGFPSSSSTSHASLASSSAGGLSGGRAVEREREERVRRYPPARVHTPVDFSAESLSKLQELVGWDCEIELDDTDESVLKAVSALPGPRPRPRYV</sequence>
<feature type="region of interest" description="Disordered" evidence="6">
    <location>
        <begin position="151"/>
        <end position="432"/>
    </location>
</feature>
<feature type="compositionally biased region" description="Basic and acidic residues" evidence="6">
    <location>
        <begin position="1299"/>
        <end position="1334"/>
    </location>
</feature>
<dbReference type="GeneID" id="40305611"/>
<feature type="compositionally biased region" description="Basic residues" evidence="6">
    <location>
        <begin position="955"/>
        <end position="969"/>
    </location>
</feature>
<feature type="compositionally biased region" description="Polar residues" evidence="6">
    <location>
        <begin position="3173"/>
        <end position="3182"/>
    </location>
</feature>
<dbReference type="KEGG" id="bbes:BESB_005480"/>
<feature type="compositionally biased region" description="Low complexity" evidence="6">
    <location>
        <begin position="351"/>
        <end position="391"/>
    </location>
</feature>
<evidence type="ECO:0000256" key="4">
    <source>
        <dbReference type="ARBA" id="ARBA00023163"/>
    </source>
</evidence>
<feature type="region of interest" description="Disordered" evidence="6">
    <location>
        <begin position="1268"/>
        <end position="1491"/>
    </location>
</feature>
<feature type="compositionally biased region" description="Low complexity" evidence="6">
    <location>
        <begin position="3686"/>
        <end position="3698"/>
    </location>
</feature>